<dbReference type="AlphaFoldDB" id="A0A0K1EP75"/>
<name>A0A0K1EP75_CHOCO</name>
<protein>
    <submittedName>
        <fullName evidence="2">Uncharacterized protein</fullName>
    </submittedName>
</protein>
<evidence type="ECO:0000256" key="1">
    <source>
        <dbReference type="SAM" id="MobiDB-lite"/>
    </source>
</evidence>
<sequence length="536" mass="56334">MRSPRGSGEGGGAGDGLTTEERSSEVRAALARSRGGAGRLGVAAWLGMAALVSACRTTPLVTDETSGAPLVRASAASGAEGDAHAAAVQGAGMRPGAPGGGEAERAVPTFDLEKFAPGGSHPESVFPFDGAVLVTQGLRVGRIVGEEIAWLGMPREVGADIEGRTIVSVHGAWPDAVDVVHTSFRSRVPVPTLSPVTEGGRSLRVGSMGGLGQIVGVARRGSSTLLVAWDVSPQMTARFETVRGPEVRLRSRSPEEAGCDMSEALGARHLSAAVVPIAFGATQQGTLIAFGNLCHQKGPVAEVWDEPGTSRIVDLGPLVGRFERRLEILRGRGDELWLFSGPERPILHYLDGTFSALPLPEKPVQKAFVSQEGKLHVSDGRTILRTSENGWSPVAQLAWPTAFDALAMDKGRIWGAMGGEVHAFRKGESVAYREGCRTLFVPLHVAMHHDPEFFSFAESRQALSRFAGAASLSLVEFQAGGARRLGIQVSSKAQGEALIAHAAATMKGEKPELLCYAPQPIRVIPLKPKANDAGGE</sequence>
<dbReference type="OrthoDB" id="5502749at2"/>
<evidence type="ECO:0000313" key="2">
    <source>
        <dbReference type="EMBL" id="AKT42715.1"/>
    </source>
</evidence>
<dbReference type="KEGG" id="ccro:CMC5_069420"/>
<dbReference type="RefSeq" id="WP_156339066.1">
    <property type="nucleotide sequence ID" value="NZ_CP012159.1"/>
</dbReference>
<evidence type="ECO:0000313" key="3">
    <source>
        <dbReference type="Proteomes" id="UP000067626"/>
    </source>
</evidence>
<reference evidence="2 3" key="1">
    <citation type="submission" date="2015-07" db="EMBL/GenBank/DDBJ databases">
        <title>Genome analysis of myxobacterium Chondromyces crocatus Cm c5 reveals a high potential for natural compound synthesis and the genetic basis for the loss of fruiting body formation.</title>
        <authorList>
            <person name="Zaburannyi N."/>
            <person name="Bunk B."/>
            <person name="Maier J."/>
            <person name="Overmann J."/>
            <person name="Mueller R."/>
        </authorList>
    </citation>
    <scope>NUCLEOTIDE SEQUENCE [LARGE SCALE GENOMIC DNA]</scope>
    <source>
        <strain evidence="2 3">Cm c5</strain>
    </source>
</reference>
<feature type="region of interest" description="Disordered" evidence="1">
    <location>
        <begin position="1"/>
        <end position="27"/>
    </location>
</feature>
<dbReference type="STRING" id="52.CMC5_069420"/>
<gene>
    <name evidence="2" type="ORF">CMC5_069420</name>
</gene>
<accession>A0A0K1EP75</accession>
<organism evidence="2 3">
    <name type="scientific">Chondromyces crocatus</name>
    <dbReference type="NCBI Taxonomy" id="52"/>
    <lineage>
        <taxon>Bacteria</taxon>
        <taxon>Pseudomonadati</taxon>
        <taxon>Myxococcota</taxon>
        <taxon>Polyangia</taxon>
        <taxon>Polyangiales</taxon>
        <taxon>Polyangiaceae</taxon>
        <taxon>Chondromyces</taxon>
    </lineage>
</organism>
<keyword evidence="3" id="KW-1185">Reference proteome</keyword>
<dbReference type="Proteomes" id="UP000067626">
    <property type="component" value="Chromosome"/>
</dbReference>
<proteinExistence type="predicted"/>
<dbReference type="EMBL" id="CP012159">
    <property type="protein sequence ID" value="AKT42715.1"/>
    <property type="molecule type" value="Genomic_DNA"/>
</dbReference>